<evidence type="ECO:0000256" key="2">
    <source>
        <dbReference type="SAM" id="MobiDB-lite"/>
    </source>
</evidence>
<dbReference type="InterPro" id="IPR036610">
    <property type="entry name" value="PEBP-like_sf"/>
</dbReference>
<reference evidence="3 4" key="1">
    <citation type="journal article" date="2018" name="Nat. Ecol. Evol.">
        <title>Pezizomycetes genomes reveal the molecular basis of ectomycorrhizal truffle lifestyle.</title>
        <authorList>
            <person name="Murat C."/>
            <person name="Payen T."/>
            <person name="Noel B."/>
            <person name="Kuo A."/>
            <person name="Morin E."/>
            <person name="Chen J."/>
            <person name="Kohler A."/>
            <person name="Krizsan K."/>
            <person name="Balestrini R."/>
            <person name="Da Silva C."/>
            <person name="Montanini B."/>
            <person name="Hainaut M."/>
            <person name="Levati E."/>
            <person name="Barry K.W."/>
            <person name="Belfiori B."/>
            <person name="Cichocki N."/>
            <person name="Clum A."/>
            <person name="Dockter R.B."/>
            <person name="Fauchery L."/>
            <person name="Guy J."/>
            <person name="Iotti M."/>
            <person name="Le Tacon F."/>
            <person name="Lindquist E.A."/>
            <person name="Lipzen A."/>
            <person name="Malagnac F."/>
            <person name="Mello A."/>
            <person name="Molinier V."/>
            <person name="Miyauchi S."/>
            <person name="Poulain J."/>
            <person name="Riccioni C."/>
            <person name="Rubini A."/>
            <person name="Sitrit Y."/>
            <person name="Splivallo R."/>
            <person name="Traeger S."/>
            <person name="Wang M."/>
            <person name="Zifcakova L."/>
            <person name="Wipf D."/>
            <person name="Zambonelli A."/>
            <person name="Paolocci F."/>
            <person name="Nowrousian M."/>
            <person name="Ottonello S."/>
            <person name="Baldrian P."/>
            <person name="Spatafora J.W."/>
            <person name="Henrissat B."/>
            <person name="Nagy L.G."/>
            <person name="Aury J.M."/>
            <person name="Wincker P."/>
            <person name="Grigoriev I.V."/>
            <person name="Bonfante P."/>
            <person name="Martin F.M."/>
        </authorList>
    </citation>
    <scope>NUCLEOTIDE SEQUENCE [LARGE SCALE GENOMIC DNA]</scope>
    <source>
        <strain evidence="3 4">RN42</strain>
    </source>
</reference>
<name>A0A3N4I546_ASCIM</name>
<dbReference type="CDD" id="cd00866">
    <property type="entry name" value="PEBP_euk"/>
    <property type="match status" value="1"/>
</dbReference>
<dbReference type="Gene3D" id="1.20.58.1180">
    <property type="match status" value="1"/>
</dbReference>
<keyword evidence="4" id="KW-1185">Reference proteome</keyword>
<dbReference type="InterPro" id="IPR035810">
    <property type="entry name" value="PEBP_euk"/>
</dbReference>
<protein>
    <submittedName>
        <fullName evidence="3">PEBP-like protein</fullName>
    </submittedName>
</protein>
<dbReference type="AlphaFoldDB" id="A0A3N4I546"/>
<feature type="region of interest" description="Disordered" evidence="2">
    <location>
        <begin position="35"/>
        <end position="72"/>
    </location>
</feature>
<accession>A0A3N4I546</accession>
<gene>
    <name evidence="3" type="ORF">BJ508DRAFT_416142</name>
</gene>
<dbReference type="Pfam" id="PF01161">
    <property type="entry name" value="PBP"/>
    <property type="match status" value="1"/>
</dbReference>
<dbReference type="EMBL" id="ML119702">
    <property type="protein sequence ID" value="RPA79210.1"/>
    <property type="molecule type" value="Genomic_DNA"/>
</dbReference>
<organism evidence="3 4">
    <name type="scientific">Ascobolus immersus RN42</name>
    <dbReference type="NCBI Taxonomy" id="1160509"/>
    <lineage>
        <taxon>Eukaryota</taxon>
        <taxon>Fungi</taxon>
        <taxon>Dikarya</taxon>
        <taxon>Ascomycota</taxon>
        <taxon>Pezizomycotina</taxon>
        <taxon>Pezizomycetes</taxon>
        <taxon>Pezizales</taxon>
        <taxon>Ascobolaceae</taxon>
        <taxon>Ascobolus</taxon>
    </lineage>
</organism>
<dbReference type="Gene3D" id="3.90.280.10">
    <property type="entry name" value="PEBP-like"/>
    <property type="match status" value="1"/>
</dbReference>
<dbReference type="OrthoDB" id="2153661at2759"/>
<dbReference type="STRING" id="1160509.A0A3N4I546"/>
<keyword evidence="1" id="KW-0175">Coiled coil</keyword>
<feature type="compositionally biased region" description="Low complexity" evidence="2">
    <location>
        <begin position="35"/>
        <end position="46"/>
    </location>
</feature>
<evidence type="ECO:0000313" key="4">
    <source>
        <dbReference type="Proteomes" id="UP000275078"/>
    </source>
</evidence>
<dbReference type="InterPro" id="IPR008914">
    <property type="entry name" value="PEBP"/>
</dbReference>
<sequence>MAAAGRTALSACLRQISSRPQSAALRAAGAVRFNSTSAAPSADAASTPPPPPSDVTTSAAPKDLPPPPPLVDELASQHMEYEDLKFKVQTGRRRRTLENMPFETYQMALQVLKKDREEKIKKIQLEQARIERVRETMEEGPEKDTVLRSMTRKLDELKVFADINNPRVKFNFDTGNYTLDKPIYRYLADRKWRALKRPTLMQRLEQMNVVPDIVPSINPVADVELRFSGAVIQPGRILSSGLTEKRPTIKVIPFTPGEKLVTIAVVNPDVPDLENDSFTYQLHWLVSNVPISHLHHQAIGTGAQKSDTIMEYLVPTVQKGIKYARFAVLVMEQEGGKLDAEMLKSKVVRERFNTRSFMAKNKCEIIGAHMWRNSWDEQMKDVMIRNNIPGWDKMFKRVRD</sequence>
<evidence type="ECO:0000256" key="1">
    <source>
        <dbReference type="SAM" id="Coils"/>
    </source>
</evidence>
<dbReference type="PANTHER" id="PTHR11362">
    <property type="entry name" value="PHOSPHATIDYLETHANOLAMINE-BINDING PROTEIN"/>
    <property type="match status" value="1"/>
</dbReference>
<dbReference type="SUPFAM" id="SSF49777">
    <property type="entry name" value="PEBP-like"/>
    <property type="match status" value="1"/>
</dbReference>
<proteinExistence type="predicted"/>
<feature type="coiled-coil region" evidence="1">
    <location>
        <begin position="109"/>
        <end position="136"/>
    </location>
</feature>
<dbReference type="Proteomes" id="UP000275078">
    <property type="component" value="Unassembled WGS sequence"/>
</dbReference>
<dbReference type="PANTHER" id="PTHR11362:SF82">
    <property type="entry name" value="PHOSPHATIDYLETHANOLAMINE-BINDING PROTEIN 4"/>
    <property type="match status" value="1"/>
</dbReference>
<evidence type="ECO:0000313" key="3">
    <source>
        <dbReference type="EMBL" id="RPA79210.1"/>
    </source>
</evidence>